<dbReference type="Proteomes" id="UP001159363">
    <property type="component" value="Chromosome 3"/>
</dbReference>
<organism evidence="2 3">
    <name type="scientific">Dryococelus australis</name>
    <dbReference type="NCBI Taxonomy" id="614101"/>
    <lineage>
        <taxon>Eukaryota</taxon>
        <taxon>Metazoa</taxon>
        <taxon>Ecdysozoa</taxon>
        <taxon>Arthropoda</taxon>
        <taxon>Hexapoda</taxon>
        <taxon>Insecta</taxon>
        <taxon>Pterygota</taxon>
        <taxon>Neoptera</taxon>
        <taxon>Polyneoptera</taxon>
        <taxon>Phasmatodea</taxon>
        <taxon>Verophasmatodea</taxon>
        <taxon>Anareolatae</taxon>
        <taxon>Phasmatidae</taxon>
        <taxon>Eurycanthinae</taxon>
        <taxon>Dryococelus</taxon>
    </lineage>
</organism>
<keyword evidence="3" id="KW-1185">Reference proteome</keyword>
<feature type="region of interest" description="Disordered" evidence="1">
    <location>
        <begin position="1"/>
        <end position="24"/>
    </location>
</feature>
<comment type="caution">
    <text evidence="2">The sequence shown here is derived from an EMBL/GenBank/DDBJ whole genome shotgun (WGS) entry which is preliminary data.</text>
</comment>
<reference evidence="2 3" key="1">
    <citation type="submission" date="2023-02" db="EMBL/GenBank/DDBJ databases">
        <title>LHISI_Scaffold_Assembly.</title>
        <authorList>
            <person name="Stuart O.P."/>
            <person name="Cleave R."/>
            <person name="Magrath M.J.L."/>
            <person name="Mikheyev A.S."/>
        </authorList>
    </citation>
    <scope>NUCLEOTIDE SEQUENCE [LARGE SCALE GENOMIC DNA]</scope>
    <source>
        <strain evidence="2">Daus_M_001</strain>
        <tissue evidence="2">Leg muscle</tissue>
    </source>
</reference>
<evidence type="ECO:0000313" key="3">
    <source>
        <dbReference type="Proteomes" id="UP001159363"/>
    </source>
</evidence>
<protein>
    <submittedName>
        <fullName evidence="2">Uncharacterized protein</fullName>
    </submittedName>
</protein>
<feature type="region of interest" description="Disordered" evidence="1">
    <location>
        <begin position="120"/>
        <end position="144"/>
    </location>
</feature>
<name>A0ABQ9I3K9_9NEOP</name>
<dbReference type="EMBL" id="JARBHB010000003">
    <property type="protein sequence ID" value="KAJ8890558.1"/>
    <property type="molecule type" value="Genomic_DNA"/>
</dbReference>
<evidence type="ECO:0000256" key="1">
    <source>
        <dbReference type="SAM" id="MobiDB-lite"/>
    </source>
</evidence>
<sequence length="153" mass="17892">MLSSGKSTLKPKRQNPREPSPYEPIHYPVNIRHAPAVLDMFLINSDLLINLESSTQENFPCLPPETFQDIDTEVKLIKDAIRSHMKKATTTKPETMDKVTDDDQLNNLITLRNNRRREFQQSQNADLRKEDNKPSATIRQKIQDYTYKRWNPQ</sequence>
<gene>
    <name evidence="2" type="ORF">PR048_010067</name>
</gene>
<proteinExistence type="predicted"/>
<evidence type="ECO:0000313" key="2">
    <source>
        <dbReference type="EMBL" id="KAJ8890558.1"/>
    </source>
</evidence>
<accession>A0ABQ9I3K9</accession>